<dbReference type="EMBL" id="KI279763">
    <property type="protein sequence ID" value="ESA17863.1"/>
    <property type="molecule type" value="Genomic_DNA"/>
</dbReference>
<dbReference type="AlphaFoldDB" id="U9UH14"/>
<dbReference type="eggNOG" id="ENOG502RVSP">
    <property type="taxonomic scope" value="Eukaryota"/>
</dbReference>
<dbReference type="VEuPathDB" id="FungiDB:RhiirFUN_000791"/>
<gene>
    <name evidence="1" type="ORF">GLOINDRAFT_21325</name>
</gene>
<evidence type="ECO:0008006" key="2">
    <source>
        <dbReference type="Google" id="ProtNLM"/>
    </source>
</evidence>
<accession>U9UH14</accession>
<name>U9UH14_RHIID</name>
<dbReference type="HOGENOM" id="CLU_014310_2_1_1"/>
<reference evidence="1" key="1">
    <citation type="submission" date="2013-07" db="EMBL/GenBank/DDBJ databases">
        <title>The genome of an arbuscular mycorrhizal fungus provides insights into the evolution of the oldest plant symbiosis.</title>
        <authorList>
            <consortium name="DOE Joint Genome Institute"/>
            <person name="Tisserant E."/>
            <person name="Malbreil M."/>
            <person name="Kuo A."/>
            <person name="Kohler A."/>
            <person name="Symeonidi A."/>
            <person name="Balestrini R."/>
            <person name="Charron P."/>
            <person name="Duensing N."/>
            <person name="Frei-dit-Frey N."/>
            <person name="Gianinazzi-Pearson V."/>
            <person name="Gilbert B."/>
            <person name="Handa Y."/>
            <person name="Hijri M."/>
            <person name="Kaul R."/>
            <person name="Kawaguchi M."/>
            <person name="Krajinski F."/>
            <person name="Lammers P."/>
            <person name="Lapierre D."/>
            <person name="Masclaux F.G."/>
            <person name="Murat C."/>
            <person name="Morin E."/>
            <person name="Ndikumana S."/>
            <person name="Pagni M."/>
            <person name="Petitpierre D."/>
            <person name="Requena N."/>
            <person name="Rosikiewicz P."/>
            <person name="Riley R."/>
            <person name="Saito K."/>
            <person name="San Clemente H."/>
            <person name="Shapiro H."/>
            <person name="van Tuinen D."/>
            <person name="Becard G."/>
            <person name="Bonfante P."/>
            <person name="Paszkowski U."/>
            <person name="Shachar-Hill Y."/>
            <person name="Young J.P."/>
            <person name="Sanders I.R."/>
            <person name="Henrissat B."/>
            <person name="Rensing S.A."/>
            <person name="Grigoriev I.V."/>
            <person name="Corradi N."/>
            <person name="Roux C."/>
            <person name="Martin F."/>
        </authorList>
    </citation>
    <scope>NUCLEOTIDE SEQUENCE</scope>
    <source>
        <strain evidence="1">DAOM 197198</strain>
    </source>
</reference>
<protein>
    <recommendedName>
        <fullName evidence="2">Transposase domain-containing protein</fullName>
    </recommendedName>
</protein>
<organism evidence="1">
    <name type="scientific">Rhizophagus irregularis (strain DAOM 181602 / DAOM 197198 / MUCL 43194)</name>
    <name type="common">Arbuscular mycorrhizal fungus</name>
    <name type="synonym">Glomus intraradices</name>
    <dbReference type="NCBI Taxonomy" id="747089"/>
    <lineage>
        <taxon>Eukaryota</taxon>
        <taxon>Fungi</taxon>
        <taxon>Fungi incertae sedis</taxon>
        <taxon>Mucoromycota</taxon>
        <taxon>Glomeromycotina</taxon>
        <taxon>Glomeromycetes</taxon>
        <taxon>Glomerales</taxon>
        <taxon>Glomeraceae</taxon>
        <taxon>Rhizophagus</taxon>
    </lineage>
</organism>
<evidence type="ECO:0000313" key="1">
    <source>
        <dbReference type="EMBL" id="ESA17863.1"/>
    </source>
</evidence>
<sequence>MKHMYFGPGIDIGKKLEFWHGSLWAESPLLNKKILSFRKSSIQKLGFLRSIQRDEENKIILKIQQLVFYEELPGIFKGISRQQRANSGEATVKLPYLNQSLTPGELNVKEIIYKYKNHWRIRDINMSYLHPAHYISTNNSPTSSLPVYKLFLDMYYDNFGTYRNVYHSLGGVYIQFGNMPANLRKLVKNHFVISFVPFGGSFGEFILPFVKELKEFEKGKVMSVQGQEAWVVAGLGVVTANLPQGNDLAGVLRHGANKGCCTCSINKDLALLSRYKQITDLESVQINNEFTMSRKKQMSPEYGLRIKQSILDELKREKHLQTPQDIYHTTAGKIGRLVKITVSLLSQEGVTAFLETWKNFEKPSVWCRLPNPISHHESAQRRDYVPKAIIKCWVYVAKMMKLVFERDYTEEKYDELKRCLEAEMAILTKVFEEFVNLPNLHINFHLCLHARTYATLRNTQVGIKETVHKIFKSMVPNTNCKEVDLDLLKRYNTSFAIRHLTDGGIDKRFSRSHDGYTGLKKSACEKLFNNWFVTEDRLFDETDYTDEATGKI</sequence>
<proteinExistence type="predicted"/>